<dbReference type="Proteomes" id="UP000095286">
    <property type="component" value="Unplaced"/>
</dbReference>
<evidence type="ECO:0000313" key="1">
    <source>
        <dbReference type="Proteomes" id="UP000095286"/>
    </source>
</evidence>
<dbReference type="WBParaSite" id="RSKR_0000503950.1">
    <property type="protein sequence ID" value="RSKR_0000503950.1"/>
    <property type="gene ID" value="RSKR_0000503950"/>
</dbReference>
<organism evidence="1 2">
    <name type="scientific">Rhabditophanes sp. KR3021</name>
    <dbReference type="NCBI Taxonomy" id="114890"/>
    <lineage>
        <taxon>Eukaryota</taxon>
        <taxon>Metazoa</taxon>
        <taxon>Ecdysozoa</taxon>
        <taxon>Nematoda</taxon>
        <taxon>Chromadorea</taxon>
        <taxon>Rhabditida</taxon>
        <taxon>Tylenchina</taxon>
        <taxon>Panagrolaimomorpha</taxon>
        <taxon>Strongyloidoidea</taxon>
        <taxon>Alloionematidae</taxon>
        <taxon>Rhabditophanes</taxon>
    </lineage>
</organism>
<name>A0AC35TX10_9BILA</name>
<evidence type="ECO:0000313" key="2">
    <source>
        <dbReference type="WBParaSite" id="RSKR_0000503950.1"/>
    </source>
</evidence>
<proteinExistence type="predicted"/>
<accession>A0AC35TX10</accession>
<protein>
    <submittedName>
        <fullName evidence="2">Ras-GEF domain-containing protein</fullName>
    </submittedName>
</protein>
<sequence length="367" mass="43809">MTTKYEDPFKKFTQLQKATKKKLFRKVNYNSAIHEYKVIAQKWEDSLQPEFSAMCHIEIAALYKLLSKGANERIYLLKVEDCYWRSLLTFNEMGHKVFSPHFLNWYHAKVCVIKRFKQYHLNYKSYLYAMQFGFQLIQIGHLDTGKHWLIKVEEKLSGIPIMWFRVIWKIIECHFYDRHYVAVWDYICKMKLVAEKAKKNLDNDFVLRRIIRDCIAIQKFLKRKISVGVDKVDNYPGVKSKEIDVLLEKISKNDSDTRNYFEEHVKEEYMHSKVVLLFCYRFIESFILQIEPETDFRLLSLHKLLPAGEYIQISRALEDLKHAKDLLEIGFREDGISIHNNALVVLDTFSQYDVVMDLRNTFVRQSL</sequence>
<reference evidence="2" key="1">
    <citation type="submission" date="2016-11" db="UniProtKB">
        <authorList>
            <consortium name="WormBaseParasite"/>
        </authorList>
    </citation>
    <scope>IDENTIFICATION</scope>
    <source>
        <strain evidence="2">KR3021</strain>
    </source>
</reference>